<organism evidence="2 3">
    <name type="scientific">Trifolium subterraneum</name>
    <name type="common">Subterranean clover</name>
    <dbReference type="NCBI Taxonomy" id="3900"/>
    <lineage>
        <taxon>Eukaryota</taxon>
        <taxon>Viridiplantae</taxon>
        <taxon>Streptophyta</taxon>
        <taxon>Embryophyta</taxon>
        <taxon>Tracheophyta</taxon>
        <taxon>Spermatophyta</taxon>
        <taxon>Magnoliopsida</taxon>
        <taxon>eudicotyledons</taxon>
        <taxon>Gunneridae</taxon>
        <taxon>Pentapetalae</taxon>
        <taxon>rosids</taxon>
        <taxon>fabids</taxon>
        <taxon>Fabales</taxon>
        <taxon>Fabaceae</taxon>
        <taxon>Papilionoideae</taxon>
        <taxon>50 kb inversion clade</taxon>
        <taxon>NPAAA clade</taxon>
        <taxon>Hologalegina</taxon>
        <taxon>IRL clade</taxon>
        <taxon>Trifolieae</taxon>
        <taxon>Trifolium</taxon>
    </lineage>
</organism>
<dbReference type="AlphaFoldDB" id="A0A2Z6NMQ9"/>
<feature type="region of interest" description="Disordered" evidence="1">
    <location>
        <begin position="245"/>
        <end position="286"/>
    </location>
</feature>
<dbReference type="OrthoDB" id="1040769at2759"/>
<feature type="compositionally biased region" description="Basic and acidic residues" evidence="1">
    <location>
        <begin position="263"/>
        <end position="273"/>
    </location>
</feature>
<accession>A0A2Z6NMQ9</accession>
<reference evidence="3" key="1">
    <citation type="journal article" date="2017" name="Front. Plant Sci.">
        <title>Climate Clever Clovers: New Paradigm to Reduce the Environmental Footprint of Ruminants by Breeding Low Methanogenic Forages Utilizing Haplotype Variation.</title>
        <authorList>
            <person name="Kaur P."/>
            <person name="Appels R."/>
            <person name="Bayer P.E."/>
            <person name="Keeble-Gagnere G."/>
            <person name="Wang J."/>
            <person name="Hirakawa H."/>
            <person name="Shirasawa K."/>
            <person name="Vercoe P."/>
            <person name="Stefanova K."/>
            <person name="Durmic Z."/>
            <person name="Nichols P."/>
            <person name="Revell C."/>
            <person name="Isobe S.N."/>
            <person name="Edwards D."/>
            <person name="Erskine W."/>
        </authorList>
    </citation>
    <scope>NUCLEOTIDE SEQUENCE [LARGE SCALE GENOMIC DNA]</scope>
    <source>
        <strain evidence="3">cv. Daliak</strain>
    </source>
</reference>
<gene>
    <name evidence="2" type="ORF">TSUD_400490</name>
</gene>
<evidence type="ECO:0000256" key="1">
    <source>
        <dbReference type="SAM" id="MobiDB-lite"/>
    </source>
</evidence>
<dbReference type="EMBL" id="DF974082">
    <property type="protein sequence ID" value="GAU44886.1"/>
    <property type="molecule type" value="Genomic_DNA"/>
</dbReference>
<protein>
    <submittedName>
        <fullName evidence="2">Uncharacterized protein</fullName>
    </submittedName>
</protein>
<dbReference type="Proteomes" id="UP000242715">
    <property type="component" value="Unassembled WGS sequence"/>
</dbReference>
<proteinExistence type="predicted"/>
<sequence length="304" mass="34645">MHVMIGPDEFKKRKDDVAELMKLKTHTIKNFRVQPNDNNEFKFKKFEEIKALNFREDQLVDLYPLQVSNLWNGTKLIFNEDIAEINDFKKRLICSDSSLPADNTYGPQAKVMSFSPQRMKSVLQFSKFHIFGLQTVDGTCLDALAALNKDLGLDHHMNVGDKHPTTDPILRYRLGVQVTDGDIQAKFFFWDNCSIDLLGLNNGIAIKPTEDSPSQSHFEAEIYTPKQLKLMDSQDDADIPTQDLSASAEFDPDQVSNLTPSKRSADKEKEDAIQTHQPSSSRKKNHNLPHKLCVIYNEDVTLIF</sequence>
<keyword evidence="3" id="KW-1185">Reference proteome</keyword>
<evidence type="ECO:0000313" key="3">
    <source>
        <dbReference type="Proteomes" id="UP000242715"/>
    </source>
</evidence>
<evidence type="ECO:0000313" key="2">
    <source>
        <dbReference type="EMBL" id="GAU44886.1"/>
    </source>
</evidence>
<name>A0A2Z6NMQ9_TRISU</name>